<evidence type="ECO:0000256" key="3">
    <source>
        <dbReference type="ARBA" id="ARBA00022833"/>
    </source>
</evidence>
<name>A0A0E0MJK0_ORYPU</name>
<dbReference type="PANTHER" id="PTHR45931">
    <property type="entry name" value="SI:CH211-59O9.10"/>
    <property type="match status" value="1"/>
</dbReference>
<dbReference type="SUPFAM" id="SSF57850">
    <property type="entry name" value="RING/U-box"/>
    <property type="match status" value="1"/>
</dbReference>
<evidence type="ECO:0000256" key="1">
    <source>
        <dbReference type="ARBA" id="ARBA00022723"/>
    </source>
</evidence>
<keyword evidence="7" id="KW-1185">Reference proteome</keyword>
<dbReference type="Pfam" id="PF13639">
    <property type="entry name" value="zf-RING_2"/>
    <property type="match status" value="1"/>
</dbReference>
<evidence type="ECO:0000256" key="4">
    <source>
        <dbReference type="PROSITE-ProRule" id="PRU00175"/>
    </source>
</evidence>
<dbReference type="PROSITE" id="PS50089">
    <property type="entry name" value="ZF_RING_2"/>
    <property type="match status" value="1"/>
</dbReference>
<dbReference type="HOGENOM" id="CLU_1542500_0_0_1"/>
<evidence type="ECO:0000256" key="2">
    <source>
        <dbReference type="ARBA" id="ARBA00022771"/>
    </source>
</evidence>
<reference evidence="6" key="1">
    <citation type="submission" date="2015-04" db="UniProtKB">
        <authorList>
            <consortium name="EnsemblPlants"/>
        </authorList>
    </citation>
    <scope>IDENTIFICATION</scope>
</reference>
<dbReference type="GO" id="GO:0061630">
    <property type="term" value="F:ubiquitin protein ligase activity"/>
    <property type="evidence" value="ECO:0007669"/>
    <property type="project" value="TreeGrafter"/>
</dbReference>
<dbReference type="GO" id="GO:0006511">
    <property type="term" value="P:ubiquitin-dependent protein catabolic process"/>
    <property type="evidence" value="ECO:0007669"/>
    <property type="project" value="TreeGrafter"/>
</dbReference>
<dbReference type="AlphaFoldDB" id="A0A0E0MJK0"/>
<proteinExistence type="predicted"/>
<protein>
    <recommendedName>
        <fullName evidence="5">RING-type domain-containing protein</fullName>
    </recommendedName>
</protein>
<dbReference type="PANTHER" id="PTHR45931:SF23">
    <property type="entry name" value="OS12G0134500 PROTEIN"/>
    <property type="match status" value="1"/>
</dbReference>
<evidence type="ECO:0000313" key="6">
    <source>
        <dbReference type="EnsemblPlants" id="OPUNC12G02530.1"/>
    </source>
</evidence>
<dbReference type="GO" id="GO:0008270">
    <property type="term" value="F:zinc ion binding"/>
    <property type="evidence" value="ECO:0007669"/>
    <property type="project" value="UniProtKB-KW"/>
</dbReference>
<evidence type="ECO:0000259" key="5">
    <source>
        <dbReference type="PROSITE" id="PS50089"/>
    </source>
</evidence>
<accession>A0A0E0MJK0</accession>
<dbReference type="InterPro" id="IPR051834">
    <property type="entry name" value="RING_finger_E3_ligase"/>
</dbReference>
<reference evidence="6" key="2">
    <citation type="submission" date="2018-05" db="EMBL/GenBank/DDBJ databases">
        <title>OpunRS2 (Oryza punctata Reference Sequence Version 2).</title>
        <authorList>
            <person name="Zhang J."/>
            <person name="Kudrna D."/>
            <person name="Lee S."/>
            <person name="Talag J."/>
            <person name="Welchert J."/>
            <person name="Wing R.A."/>
        </authorList>
    </citation>
    <scope>NUCLEOTIDE SEQUENCE [LARGE SCALE GENOMIC DNA]</scope>
</reference>
<dbReference type="SMART" id="SM00184">
    <property type="entry name" value="RING"/>
    <property type="match status" value="1"/>
</dbReference>
<dbReference type="STRING" id="4537.A0A0E0MJK0"/>
<dbReference type="eggNOG" id="KOG0800">
    <property type="taxonomic scope" value="Eukaryota"/>
</dbReference>
<dbReference type="Gramene" id="OPUNC12G02530.1">
    <property type="protein sequence ID" value="OPUNC12G02530.1"/>
    <property type="gene ID" value="OPUNC12G02530"/>
</dbReference>
<feature type="domain" description="RING-type" evidence="5">
    <location>
        <begin position="118"/>
        <end position="159"/>
    </location>
</feature>
<dbReference type="InterPro" id="IPR001841">
    <property type="entry name" value="Znf_RING"/>
</dbReference>
<organism evidence="6">
    <name type="scientific">Oryza punctata</name>
    <name type="common">Red rice</name>
    <dbReference type="NCBI Taxonomy" id="4537"/>
    <lineage>
        <taxon>Eukaryota</taxon>
        <taxon>Viridiplantae</taxon>
        <taxon>Streptophyta</taxon>
        <taxon>Embryophyta</taxon>
        <taxon>Tracheophyta</taxon>
        <taxon>Spermatophyta</taxon>
        <taxon>Magnoliopsida</taxon>
        <taxon>Liliopsida</taxon>
        <taxon>Poales</taxon>
        <taxon>Poaceae</taxon>
        <taxon>BOP clade</taxon>
        <taxon>Oryzoideae</taxon>
        <taxon>Oryzeae</taxon>
        <taxon>Oryzinae</taxon>
        <taxon>Oryza</taxon>
    </lineage>
</organism>
<keyword evidence="2 4" id="KW-0863">Zinc-finger</keyword>
<dbReference type="GO" id="GO:0005634">
    <property type="term" value="C:nucleus"/>
    <property type="evidence" value="ECO:0007669"/>
    <property type="project" value="TreeGrafter"/>
</dbReference>
<dbReference type="Proteomes" id="UP000026962">
    <property type="component" value="Chromosome 12"/>
</dbReference>
<sequence>MENHNGSPFDEQGNVIYSRLFNEQGNLLYSHLRIDDRWFPVRVRQNQPPLPPEVYLSSSEELYSSMSSGDEEEINQPPPQISNEAAASYRRAGLFPASSKAIQGLREVTAAGAREEECAICLQDFEAEEKLRMMPCSHTFHQRCIFDWLRLSCICPLCRRALPTQQEDDDKLGCPELGATG</sequence>
<keyword evidence="3" id="KW-0862">Zinc</keyword>
<evidence type="ECO:0000313" key="7">
    <source>
        <dbReference type="Proteomes" id="UP000026962"/>
    </source>
</evidence>
<dbReference type="EnsemblPlants" id="OPUNC12G02530.1">
    <property type="protein sequence ID" value="OPUNC12G02530.1"/>
    <property type="gene ID" value="OPUNC12G02530"/>
</dbReference>
<dbReference type="InterPro" id="IPR013083">
    <property type="entry name" value="Znf_RING/FYVE/PHD"/>
</dbReference>
<keyword evidence="1" id="KW-0479">Metal-binding</keyword>
<dbReference type="Gene3D" id="3.30.40.10">
    <property type="entry name" value="Zinc/RING finger domain, C3HC4 (zinc finger)"/>
    <property type="match status" value="1"/>
</dbReference>